<name>A0ABV0XSB2_9TELE</name>
<accession>A0ABV0XSB2</accession>
<keyword evidence="3" id="KW-1185">Reference proteome</keyword>
<organism evidence="2 3">
    <name type="scientific">Ameca splendens</name>
    <dbReference type="NCBI Taxonomy" id="208324"/>
    <lineage>
        <taxon>Eukaryota</taxon>
        <taxon>Metazoa</taxon>
        <taxon>Chordata</taxon>
        <taxon>Craniata</taxon>
        <taxon>Vertebrata</taxon>
        <taxon>Euteleostomi</taxon>
        <taxon>Actinopterygii</taxon>
        <taxon>Neopterygii</taxon>
        <taxon>Teleostei</taxon>
        <taxon>Neoteleostei</taxon>
        <taxon>Acanthomorphata</taxon>
        <taxon>Ovalentaria</taxon>
        <taxon>Atherinomorphae</taxon>
        <taxon>Cyprinodontiformes</taxon>
        <taxon>Goodeidae</taxon>
        <taxon>Ameca</taxon>
    </lineage>
</organism>
<evidence type="ECO:0000313" key="3">
    <source>
        <dbReference type="Proteomes" id="UP001469553"/>
    </source>
</evidence>
<reference evidence="2 3" key="1">
    <citation type="submission" date="2021-06" db="EMBL/GenBank/DDBJ databases">
        <authorList>
            <person name="Palmer J.M."/>
        </authorList>
    </citation>
    <scope>NUCLEOTIDE SEQUENCE [LARGE SCALE GENOMIC DNA]</scope>
    <source>
        <strain evidence="2 3">AS_MEX2019</strain>
        <tissue evidence="2">Muscle</tissue>
    </source>
</reference>
<proteinExistence type="predicted"/>
<comment type="caution">
    <text evidence="2">The sequence shown here is derived from an EMBL/GenBank/DDBJ whole genome shotgun (WGS) entry which is preliminary data.</text>
</comment>
<feature type="region of interest" description="Disordered" evidence="1">
    <location>
        <begin position="1"/>
        <end position="26"/>
    </location>
</feature>
<dbReference type="EMBL" id="JAHRIP010010991">
    <property type="protein sequence ID" value="MEQ2284240.1"/>
    <property type="molecule type" value="Genomic_DNA"/>
</dbReference>
<gene>
    <name evidence="2" type="ORF">AMECASPLE_019574</name>
</gene>
<dbReference type="Proteomes" id="UP001469553">
    <property type="component" value="Unassembled WGS sequence"/>
</dbReference>
<protein>
    <submittedName>
        <fullName evidence="2">Uncharacterized protein</fullName>
    </submittedName>
</protein>
<sequence>MGILRQKATQMIPNPPNPTEKRRGQQLRNPGLLIREECCLFRLDSGSNPDLSIYRGNGTGELDFITVALNVLKKASKPVWSNFALTIIPDGDVDYEKLLTVLVLVLKLQHKIQLHKILEFGCI</sequence>
<evidence type="ECO:0000256" key="1">
    <source>
        <dbReference type="SAM" id="MobiDB-lite"/>
    </source>
</evidence>
<evidence type="ECO:0000313" key="2">
    <source>
        <dbReference type="EMBL" id="MEQ2284240.1"/>
    </source>
</evidence>